<evidence type="ECO:0000256" key="3">
    <source>
        <dbReference type="ARBA" id="ARBA00022729"/>
    </source>
</evidence>
<dbReference type="GO" id="GO:0030288">
    <property type="term" value="C:outer membrane-bounded periplasmic space"/>
    <property type="evidence" value="ECO:0007669"/>
    <property type="project" value="InterPro"/>
</dbReference>
<protein>
    <submittedName>
        <fullName evidence="5">TRAP transporter substrate-binding protein</fullName>
    </submittedName>
</protein>
<dbReference type="InterPro" id="IPR038404">
    <property type="entry name" value="TRAP_DctP_sf"/>
</dbReference>
<evidence type="ECO:0000256" key="4">
    <source>
        <dbReference type="SAM" id="SignalP"/>
    </source>
</evidence>
<evidence type="ECO:0000313" key="5">
    <source>
        <dbReference type="EMBL" id="RST74143.1"/>
    </source>
</evidence>
<evidence type="ECO:0000313" key="6">
    <source>
        <dbReference type="Proteomes" id="UP000287156"/>
    </source>
</evidence>
<dbReference type="InterPro" id="IPR004682">
    <property type="entry name" value="TRAP_DctP"/>
</dbReference>
<evidence type="ECO:0000256" key="2">
    <source>
        <dbReference type="ARBA" id="ARBA00022448"/>
    </source>
</evidence>
<dbReference type="CDD" id="cd13603">
    <property type="entry name" value="PBP2_TRAP_Siap_TeaA_like"/>
    <property type="match status" value="1"/>
</dbReference>
<keyword evidence="6" id="KW-1185">Reference proteome</keyword>
<dbReference type="OrthoDB" id="9776801at2"/>
<dbReference type="PROSITE" id="PS51257">
    <property type="entry name" value="PROKAR_LIPOPROTEIN"/>
    <property type="match status" value="1"/>
</dbReference>
<dbReference type="NCBIfam" id="NF037995">
    <property type="entry name" value="TRAP_S1"/>
    <property type="match status" value="1"/>
</dbReference>
<dbReference type="PIRSF" id="PIRSF006470">
    <property type="entry name" value="DctB"/>
    <property type="match status" value="1"/>
</dbReference>
<keyword evidence="2" id="KW-0813">Transport</keyword>
<sequence>MKVNKILKRVLFFGFLILSSMVIAACGTSKSSSSASGSKGSGTSEDPIKLNYYHVAQENHPTHAVAVEYKEKVEELSEGRLQLEVFCCGQLYPSETDGAEAAIKGDVDIAMSSAPAMSSLNSSFMVFDLPFLFKNEEQAYAALDGELSAALDKKLEEMGLVSIGWGSTGFKQLVSAKDPIKSVDDLKGMRMRVMENKMHMDIFNSLGTNASGLAFGEVYSALSQGTHDMLDSTAAYVMSSSFYEVVDYFTVTNHFFHPAVTFINKETYDSLPEDLQQVLMEAGNIVGEKHRQLVAEQEKTDRKKMVDEGVEIIELSDKELEKFEEAVQPIYEKYEDEIGKDLIDIAKSYSE</sequence>
<dbReference type="PANTHER" id="PTHR33376:SF7">
    <property type="entry name" value="C4-DICARBOXYLATE-BINDING PROTEIN DCTB"/>
    <property type="match status" value="1"/>
</dbReference>
<comment type="caution">
    <text evidence="5">The sequence shown here is derived from an EMBL/GenBank/DDBJ whole genome shotgun (WGS) entry which is preliminary data.</text>
</comment>
<dbReference type="GO" id="GO:0055085">
    <property type="term" value="P:transmembrane transport"/>
    <property type="evidence" value="ECO:0007669"/>
    <property type="project" value="InterPro"/>
</dbReference>
<proteinExistence type="inferred from homology"/>
<dbReference type="AlphaFoldDB" id="A0A429XZD7"/>
<gene>
    <name evidence="5" type="ORF">D4T97_010710</name>
</gene>
<feature type="chain" id="PRO_5038808918" evidence="4">
    <location>
        <begin position="25"/>
        <end position="351"/>
    </location>
</feature>
<organism evidence="5 6">
    <name type="scientific">Siminovitchia acidinfaciens</name>
    <dbReference type="NCBI Taxonomy" id="2321395"/>
    <lineage>
        <taxon>Bacteria</taxon>
        <taxon>Bacillati</taxon>
        <taxon>Bacillota</taxon>
        <taxon>Bacilli</taxon>
        <taxon>Bacillales</taxon>
        <taxon>Bacillaceae</taxon>
        <taxon>Siminovitchia</taxon>
    </lineage>
</organism>
<evidence type="ECO:0000256" key="1">
    <source>
        <dbReference type="ARBA" id="ARBA00009023"/>
    </source>
</evidence>
<dbReference type="Gene3D" id="3.40.190.170">
    <property type="entry name" value="Bacterial extracellular solute-binding protein, family 7"/>
    <property type="match status" value="1"/>
</dbReference>
<dbReference type="NCBIfam" id="TIGR00787">
    <property type="entry name" value="dctP"/>
    <property type="match status" value="1"/>
</dbReference>
<name>A0A429XZD7_9BACI</name>
<keyword evidence="3 4" id="KW-0732">Signal</keyword>
<reference evidence="5" key="1">
    <citation type="submission" date="2018-12" db="EMBL/GenBank/DDBJ databases">
        <authorList>
            <person name="Sun L."/>
            <person name="Chen Z."/>
        </authorList>
    </citation>
    <scope>NUCLEOTIDE SEQUENCE [LARGE SCALE GENOMIC DNA]</scope>
    <source>
        <strain evidence="5">3-2-2</strain>
    </source>
</reference>
<dbReference type="InterPro" id="IPR018389">
    <property type="entry name" value="DctP_fam"/>
</dbReference>
<dbReference type="Pfam" id="PF03480">
    <property type="entry name" value="DctP"/>
    <property type="match status" value="1"/>
</dbReference>
<dbReference type="PANTHER" id="PTHR33376">
    <property type="match status" value="1"/>
</dbReference>
<accession>A0A429XZD7</accession>
<feature type="signal peptide" evidence="4">
    <location>
        <begin position="1"/>
        <end position="24"/>
    </location>
</feature>
<comment type="similarity">
    <text evidence="1">Belongs to the bacterial solute-binding protein 7 family.</text>
</comment>
<dbReference type="EMBL" id="QYTV02000004">
    <property type="protein sequence ID" value="RST74143.1"/>
    <property type="molecule type" value="Genomic_DNA"/>
</dbReference>
<dbReference type="Proteomes" id="UP000287156">
    <property type="component" value="Unassembled WGS sequence"/>
</dbReference>